<feature type="region of interest" description="Disordered" evidence="2">
    <location>
        <begin position="156"/>
        <end position="176"/>
    </location>
</feature>
<dbReference type="SUPFAM" id="SSF54637">
    <property type="entry name" value="Thioesterase/thiol ester dehydrase-isomerase"/>
    <property type="match status" value="1"/>
</dbReference>
<name>A0A3E0W2W3_9MICO</name>
<evidence type="ECO:0000313" key="4">
    <source>
        <dbReference type="EMBL" id="RFA16714.1"/>
    </source>
</evidence>
<dbReference type="Proteomes" id="UP000256541">
    <property type="component" value="Unassembled WGS sequence"/>
</dbReference>
<dbReference type="AlphaFoldDB" id="A0A3E0W2W3"/>
<proteinExistence type="inferred from homology"/>
<evidence type="ECO:0000313" key="5">
    <source>
        <dbReference type="Proteomes" id="UP000256541"/>
    </source>
</evidence>
<reference evidence="4 5" key="1">
    <citation type="submission" date="2017-04" db="EMBL/GenBank/DDBJ databases">
        <title>Comparative genome analysis of Subtercola boreus.</title>
        <authorList>
            <person name="Cho Y.-J."/>
            <person name="Cho A."/>
            <person name="Kim O.-S."/>
            <person name="Lee J.-I."/>
        </authorList>
    </citation>
    <scope>NUCLEOTIDE SEQUENCE [LARGE SCALE GENOMIC DNA]</scope>
    <source>
        <strain evidence="4 5">P27479</strain>
    </source>
</reference>
<gene>
    <name evidence="4" type="ORF">B7R22_02320</name>
</gene>
<dbReference type="InterPro" id="IPR002539">
    <property type="entry name" value="MaoC-like_dom"/>
</dbReference>
<dbReference type="InterPro" id="IPR029069">
    <property type="entry name" value="HotDog_dom_sf"/>
</dbReference>
<dbReference type="Pfam" id="PF01575">
    <property type="entry name" value="MaoC_dehydratas"/>
    <property type="match status" value="1"/>
</dbReference>
<evidence type="ECO:0000256" key="1">
    <source>
        <dbReference type="ARBA" id="ARBA00005254"/>
    </source>
</evidence>
<comment type="caution">
    <text evidence="4">The sequence shown here is derived from an EMBL/GenBank/DDBJ whole genome shotgun (WGS) entry which is preliminary data.</text>
</comment>
<organism evidence="4 5">
    <name type="scientific">Subtercola boreus</name>
    <dbReference type="NCBI Taxonomy" id="120213"/>
    <lineage>
        <taxon>Bacteria</taxon>
        <taxon>Bacillati</taxon>
        <taxon>Actinomycetota</taxon>
        <taxon>Actinomycetes</taxon>
        <taxon>Micrococcales</taxon>
        <taxon>Microbacteriaceae</taxon>
        <taxon>Subtercola</taxon>
    </lineage>
</organism>
<dbReference type="PANTHER" id="PTHR43841">
    <property type="entry name" value="3-HYDROXYACYL-THIOESTER DEHYDRATASE HTDX-RELATED"/>
    <property type="match status" value="1"/>
</dbReference>
<dbReference type="RefSeq" id="WP_116410214.1">
    <property type="nucleotide sequence ID" value="NZ_NBXB01000010.1"/>
</dbReference>
<feature type="domain" description="MaoC-like" evidence="3">
    <location>
        <begin position="28"/>
        <end position="119"/>
    </location>
</feature>
<sequence>MSADSSTSAHGTPAASAPDFAGLAVGDVVAERSFTLTRDSLVRYAGASGDFNPIHYRDDVAVSVGLDGVLAHGMLTMGLAVQPVLDWLGDPSLVDDYQVRFTRPVFVGPETGALLEVSATVGQLDAAAGTARIDLTATGNAQTVLGKAQVRVHSPAPATPSASALSAATATPAASA</sequence>
<evidence type="ECO:0000256" key="2">
    <source>
        <dbReference type="SAM" id="MobiDB-lite"/>
    </source>
</evidence>
<dbReference type="Gene3D" id="3.10.129.10">
    <property type="entry name" value="Hotdog Thioesterase"/>
    <property type="match status" value="1"/>
</dbReference>
<dbReference type="EMBL" id="NBXB01000010">
    <property type="protein sequence ID" value="RFA16714.1"/>
    <property type="molecule type" value="Genomic_DNA"/>
</dbReference>
<protein>
    <submittedName>
        <fullName evidence="4">Acyl dehydratase</fullName>
    </submittedName>
</protein>
<evidence type="ECO:0000259" key="3">
    <source>
        <dbReference type="Pfam" id="PF01575"/>
    </source>
</evidence>
<dbReference type="PANTHER" id="PTHR43841:SF3">
    <property type="entry name" value="(3R)-HYDROXYACYL-ACP DEHYDRATASE SUBUNIT HADB"/>
    <property type="match status" value="1"/>
</dbReference>
<comment type="similarity">
    <text evidence="1">Belongs to the enoyl-CoA hydratase/isomerase family.</text>
</comment>
<accession>A0A3E0W2W3</accession>
<dbReference type="OrthoDB" id="9800237at2"/>